<reference evidence="1" key="1">
    <citation type="submission" date="2021-06" db="EMBL/GenBank/DDBJ databases">
        <title>Paracoccus bacterium XHP0099 sp. nov., isolated from the surface waters of the Yellow Sea.</title>
        <authorList>
            <person name="Xue H."/>
            <person name="Zhang D."/>
        </authorList>
    </citation>
    <scope>NUCLEOTIDE SEQUENCE</scope>
    <source>
        <strain evidence="1">XHP0099</strain>
    </source>
</reference>
<organism evidence="1 2">
    <name type="scientific">Paracoccus marinaquae</name>
    <dbReference type="NCBI Taxonomy" id="2841926"/>
    <lineage>
        <taxon>Bacteria</taxon>
        <taxon>Pseudomonadati</taxon>
        <taxon>Pseudomonadota</taxon>
        <taxon>Alphaproteobacteria</taxon>
        <taxon>Rhodobacterales</taxon>
        <taxon>Paracoccaceae</taxon>
        <taxon>Paracoccus</taxon>
    </lineage>
</organism>
<comment type="caution">
    <text evidence="1">The sequence shown here is derived from an EMBL/GenBank/DDBJ whole genome shotgun (WGS) entry which is preliminary data.</text>
</comment>
<name>A0ABS6AQ96_9RHOB</name>
<evidence type="ECO:0000313" key="2">
    <source>
        <dbReference type="Proteomes" id="UP001166191"/>
    </source>
</evidence>
<protein>
    <submittedName>
        <fullName evidence="1">Uncharacterized protein</fullName>
    </submittedName>
</protein>
<dbReference type="RefSeq" id="WP_216034964.1">
    <property type="nucleotide sequence ID" value="NZ_JAHKNG010000088.1"/>
</dbReference>
<proteinExistence type="predicted"/>
<sequence>MPSRNPLSFDDLLDLFEAYVATIGAPLQKAVHLIQDELDYHQGDIFQNIMTPVCDAEDMAQRLRAIRAVRQARGMVHLVLSPPDVRITAGHVQELQELVYDAAAALSTVHRTVMNDPQYLADDWQMPAGTLETINLTRRVLDDAAERQCAYLRRHAQLLERAAARLDTEEATS</sequence>
<keyword evidence="2" id="KW-1185">Reference proteome</keyword>
<evidence type="ECO:0000313" key="1">
    <source>
        <dbReference type="EMBL" id="MBU3032381.1"/>
    </source>
</evidence>
<dbReference type="Proteomes" id="UP001166191">
    <property type="component" value="Unassembled WGS sequence"/>
</dbReference>
<dbReference type="EMBL" id="JAHKNG010000088">
    <property type="protein sequence ID" value="MBU3032381.1"/>
    <property type="molecule type" value="Genomic_DNA"/>
</dbReference>
<accession>A0ABS6AQ96</accession>
<gene>
    <name evidence="1" type="ORF">KNW02_20115</name>
</gene>